<proteinExistence type="predicted"/>
<accession>A0A916KMK6</accession>
<reference evidence="1 2" key="1">
    <citation type="journal article" date="2005" name="Nat. Biotechnol.">
        <title>Genome sequence of the chlorinated compound-respiring bacterium Dehalococcoides species strain CBDB1.</title>
        <authorList>
            <person name="Kube M."/>
            <person name="Beck A."/>
            <person name="Zinder S.H."/>
            <person name="Kuhl H."/>
            <person name="Reinhardt R."/>
            <person name="Adrian L."/>
        </authorList>
    </citation>
    <scope>NUCLEOTIDE SEQUENCE [LARGE SCALE GENOMIC DNA]</scope>
    <source>
        <strain evidence="1 2">CBDB1</strain>
    </source>
</reference>
<dbReference type="KEGG" id="deh:cbdbA991"/>
<keyword evidence="2" id="KW-1185">Reference proteome</keyword>
<evidence type="ECO:0000313" key="2">
    <source>
        <dbReference type="Proteomes" id="UP000000433"/>
    </source>
</evidence>
<gene>
    <name evidence="1" type="ordered locus">cbdbA991</name>
</gene>
<dbReference type="EMBL" id="AJ965256">
    <property type="protein sequence ID" value="CAI83108.1"/>
    <property type="molecule type" value="Genomic_DNA"/>
</dbReference>
<name>A0A916KMK6_DEHMC</name>
<sequence length="33" mass="3561">MLLRAIAGGIIFMSLLSNTGPLALIDREVFLNT</sequence>
<organism evidence="1 2">
    <name type="scientific">Dehalococcoides mccartyi (strain CBDB1)</name>
    <dbReference type="NCBI Taxonomy" id="255470"/>
    <lineage>
        <taxon>Bacteria</taxon>
        <taxon>Bacillati</taxon>
        <taxon>Chloroflexota</taxon>
        <taxon>Dehalococcoidia</taxon>
        <taxon>Dehalococcoidales</taxon>
        <taxon>Dehalococcoidaceae</taxon>
        <taxon>Dehalococcoides</taxon>
    </lineage>
</organism>
<dbReference type="AlphaFoldDB" id="A0A916KMK6"/>
<evidence type="ECO:0000313" key="1">
    <source>
        <dbReference type="EMBL" id="CAI83108.1"/>
    </source>
</evidence>
<protein>
    <submittedName>
        <fullName evidence="1">Uncharacterized protein</fullName>
    </submittedName>
</protein>
<dbReference type="Proteomes" id="UP000000433">
    <property type="component" value="Chromosome"/>
</dbReference>